<keyword evidence="3" id="KW-1185">Reference proteome</keyword>
<reference evidence="2 3" key="1">
    <citation type="submission" date="2019-02" db="EMBL/GenBank/DDBJ databases">
        <title>Deep-cultivation of Planctomycetes and their phenomic and genomic characterization uncovers novel biology.</title>
        <authorList>
            <person name="Wiegand S."/>
            <person name="Jogler M."/>
            <person name="Boedeker C."/>
            <person name="Pinto D."/>
            <person name="Vollmers J."/>
            <person name="Rivas-Marin E."/>
            <person name="Kohn T."/>
            <person name="Peeters S.H."/>
            <person name="Heuer A."/>
            <person name="Rast P."/>
            <person name="Oberbeckmann S."/>
            <person name="Bunk B."/>
            <person name="Jeske O."/>
            <person name="Meyerdierks A."/>
            <person name="Storesund J.E."/>
            <person name="Kallscheuer N."/>
            <person name="Luecker S."/>
            <person name="Lage O.M."/>
            <person name="Pohl T."/>
            <person name="Merkel B.J."/>
            <person name="Hornburger P."/>
            <person name="Mueller R.-W."/>
            <person name="Bruemmer F."/>
            <person name="Labrenz M."/>
            <person name="Spormann A.M."/>
            <person name="Op den Camp H."/>
            <person name="Overmann J."/>
            <person name="Amann R."/>
            <person name="Jetten M.S.M."/>
            <person name="Mascher T."/>
            <person name="Medema M.H."/>
            <person name="Devos D.P."/>
            <person name="Kaster A.-K."/>
            <person name="Ovreas L."/>
            <person name="Rohde M."/>
            <person name="Galperin M.Y."/>
            <person name="Jogler C."/>
        </authorList>
    </citation>
    <scope>NUCLEOTIDE SEQUENCE [LARGE SCALE GENOMIC DNA]</scope>
    <source>
        <strain evidence="2 3">Mal33</strain>
    </source>
</reference>
<dbReference type="Proteomes" id="UP000316770">
    <property type="component" value="Chromosome"/>
</dbReference>
<name>A0A518IN58_9BACT</name>
<proteinExistence type="predicted"/>
<gene>
    <name evidence="2" type="ORF">Mal33_04830</name>
</gene>
<evidence type="ECO:0000256" key="1">
    <source>
        <dbReference type="SAM" id="MobiDB-lite"/>
    </source>
</evidence>
<sequence length="176" mass="18758">MQQPGTQVPGTPTPSQSHQSRTRRHAIARRPTDQTKTHAVAFATSKQHRPLDLGLASQATTYRRLRDSGSPQLTGSETCVAGYQITSPNVAFATVAKLRDRDARPDRQTGGDGEIFLSSKKMEQGRGLIFFETTTLGDSKAPDASASPVAAREIAAASTARPSVRTAVLRGDADAT</sequence>
<feature type="compositionally biased region" description="Low complexity" evidence="1">
    <location>
        <begin position="1"/>
        <end position="17"/>
    </location>
</feature>
<organism evidence="2 3">
    <name type="scientific">Rosistilla oblonga</name>
    <dbReference type="NCBI Taxonomy" id="2527990"/>
    <lineage>
        <taxon>Bacteria</taxon>
        <taxon>Pseudomonadati</taxon>
        <taxon>Planctomycetota</taxon>
        <taxon>Planctomycetia</taxon>
        <taxon>Pirellulales</taxon>
        <taxon>Pirellulaceae</taxon>
        <taxon>Rosistilla</taxon>
    </lineage>
</organism>
<dbReference type="EMBL" id="CP036318">
    <property type="protein sequence ID" value="QDV54528.1"/>
    <property type="molecule type" value="Genomic_DNA"/>
</dbReference>
<evidence type="ECO:0000313" key="2">
    <source>
        <dbReference type="EMBL" id="QDV54528.1"/>
    </source>
</evidence>
<accession>A0A518IN58</accession>
<protein>
    <submittedName>
        <fullName evidence="2">Uncharacterized protein</fullName>
    </submittedName>
</protein>
<evidence type="ECO:0000313" key="3">
    <source>
        <dbReference type="Proteomes" id="UP000316770"/>
    </source>
</evidence>
<dbReference type="AlphaFoldDB" id="A0A518IN58"/>
<feature type="region of interest" description="Disordered" evidence="1">
    <location>
        <begin position="1"/>
        <end position="37"/>
    </location>
</feature>